<dbReference type="InterPro" id="IPR032466">
    <property type="entry name" value="Metal_Hydrolase"/>
</dbReference>
<dbReference type="InterPro" id="IPR002195">
    <property type="entry name" value="Dihydroorotase_CS"/>
</dbReference>
<dbReference type="STRING" id="280699.M1VMS4"/>
<keyword evidence="7" id="KW-0665">Pyrimidine biosynthesis</keyword>
<evidence type="ECO:0000256" key="5">
    <source>
        <dbReference type="ARBA" id="ARBA00022801"/>
    </source>
</evidence>
<evidence type="ECO:0000256" key="1">
    <source>
        <dbReference type="ARBA" id="ARBA00004880"/>
    </source>
</evidence>
<keyword evidence="5" id="KW-0378">Hydrolase</keyword>
<evidence type="ECO:0000256" key="4">
    <source>
        <dbReference type="ARBA" id="ARBA00022723"/>
    </source>
</evidence>
<dbReference type="eggNOG" id="KOG2902">
    <property type="taxonomic scope" value="Eukaryota"/>
</dbReference>
<reference evidence="9 10" key="1">
    <citation type="journal article" date="2004" name="Nature">
        <title>Genome sequence of the ultrasmall unicellular red alga Cyanidioschyzon merolae 10D.</title>
        <authorList>
            <person name="Matsuzaki M."/>
            <person name="Misumi O."/>
            <person name="Shin-i T."/>
            <person name="Maruyama S."/>
            <person name="Takahara M."/>
            <person name="Miyagishima S."/>
            <person name="Mori T."/>
            <person name="Nishida K."/>
            <person name="Yagisawa F."/>
            <person name="Nishida K."/>
            <person name="Yoshida Y."/>
            <person name="Nishimura Y."/>
            <person name="Nakao S."/>
            <person name="Kobayashi T."/>
            <person name="Momoyama Y."/>
            <person name="Higashiyama T."/>
            <person name="Minoda A."/>
            <person name="Sano M."/>
            <person name="Nomoto H."/>
            <person name="Oishi K."/>
            <person name="Hayashi H."/>
            <person name="Ohta F."/>
            <person name="Nishizaka S."/>
            <person name="Haga S."/>
            <person name="Miura S."/>
            <person name="Morishita T."/>
            <person name="Kabeya Y."/>
            <person name="Terasawa K."/>
            <person name="Suzuki Y."/>
            <person name="Ishii Y."/>
            <person name="Asakawa S."/>
            <person name="Takano H."/>
            <person name="Ohta N."/>
            <person name="Kuroiwa H."/>
            <person name="Tanaka K."/>
            <person name="Shimizu N."/>
            <person name="Sugano S."/>
            <person name="Sato N."/>
            <person name="Nozaki H."/>
            <person name="Ogasawara N."/>
            <person name="Kohara Y."/>
            <person name="Kuroiwa T."/>
        </authorList>
    </citation>
    <scope>NUCLEOTIDE SEQUENCE [LARGE SCALE GENOMIC DNA]</scope>
    <source>
        <strain evidence="9 10">10D</strain>
    </source>
</reference>
<evidence type="ECO:0000256" key="3">
    <source>
        <dbReference type="ARBA" id="ARBA00012860"/>
    </source>
</evidence>
<dbReference type="InterPro" id="IPR006680">
    <property type="entry name" value="Amidohydro-rel"/>
</dbReference>
<dbReference type="HOGENOM" id="CLU_041558_1_0_1"/>
<dbReference type="GeneID" id="16997782"/>
<dbReference type="UniPathway" id="UPA00070">
    <property type="reaction ID" value="UER00117"/>
</dbReference>
<evidence type="ECO:0000313" key="9">
    <source>
        <dbReference type="EMBL" id="BAM83493.1"/>
    </source>
</evidence>
<dbReference type="PIRSF" id="PIRSF001237">
    <property type="entry name" value="DHOdimr"/>
    <property type="match status" value="1"/>
</dbReference>
<evidence type="ECO:0000256" key="2">
    <source>
        <dbReference type="ARBA" id="ARBA00005631"/>
    </source>
</evidence>
<evidence type="ECO:0000256" key="6">
    <source>
        <dbReference type="ARBA" id="ARBA00022833"/>
    </source>
</evidence>
<dbReference type="RefSeq" id="XP_005539529.1">
    <property type="nucleotide sequence ID" value="XM_005539472.1"/>
</dbReference>
<evidence type="ECO:0000313" key="10">
    <source>
        <dbReference type="Proteomes" id="UP000007014"/>
    </source>
</evidence>
<dbReference type="Pfam" id="PF01979">
    <property type="entry name" value="Amidohydro_1"/>
    <property type="match status" value="1"/>
</dbReference>
<feature type="domain" description="Amidohydrolase-related" evidence="8">
    <location>
        <begin position="16"/>
        <end position="314"/>
    </location>
</feature>
<dbReference type="EC" id="3.5.2.3" evidence="3"/>
<dbReference type="GO" id="GO:0006207">
    <property type="term" value="P:'de novo' pyrimidine nucleobase biosynthetic process"/>
    <property type="evidence" value="ECO:0007669"/>
    <property type="project" value="TreeGrafter"/>
</dbReference>
<dbReference type="GO" id="GO:0004151">
    <property type="term" value="F:dihydroorotase activity"/>
    <property type="evidence" value="ECO:0007669"/>
    <property type="project" value="UniProtKB-EC"/>
</dbReference>
<dbReference type="GO" id="GO:0046872">
    <property type="term" value="F:metal ion binding"/>
    <property type="evidence" value="ECO:0007669"/>
    <property type="project" value="UniProtKB-KW"/>
</dbReference>
<dbReference type="Gene3D" id="3.20.20.140">
    <property type="entry name" value="Metal-dependent hydrolases"/>
    <property type="match status" value="1"/>
</dbReference>
<gene>
    <name evidence="9" type="ORF">CYME_CMT584C</name>
</gene>
<comment type="pathway">
    <text evidence="1">Pyrimidine metabolism; UMP biosynthesis via de novo pathway; (S)-dihydroorotate from bicarbonate: step 3/3.</text>
</comment>
<keyword evidence="10" id="KW-1185">Reference proteome</keyword>
<comment type="similarity">
    <text evidence="2">Belongs to the metallo-dependent hydrolases superfamily. DHOase family. Class II DHOase subfamily.</text>
</comment>
<dbReference type="NCBIfam" id="TIGR00856">
    <property type="entry name" value="pyrC_dimer"/>
    <property type="match status" value="1"/>
</dbReference>
<proteinExistence type="inferred from homology"/>
<dbReference type="OMA" id="TLHHISM"/>
<reference evidence="9 10" key="2">
    <citation type="journal article" date="2007" name="BMC Biol.">
        <title>A 100%-complete sequence reveals unusually simple genomic features in the hot-spring red alga Cyanidioschyzon merolae.</title>
        <authorList>
            <person name="Nozaki H."/>
            <person name="Takano H."/>
            <person name="Misumi O."/>
            <person name="Terasawa K."/>
            <person name="Matsuzaki M."/>
            <person name="Maruyama S."/>
            <person name="Nishida K."/>
            <person name="Yagisawa F."/>
            <person name="Yoshida Y."/>
            <person name="Fujiwara T."/>
            <person name="Takio S."/>
            <person name="Tamura K."/>
            <person name="Chung S.J."/>
            <person name="Nakamura S."/>
            <person name="Kuroiwa H."/>
            <person name="Tanaka K."/>
            <person name="Sato N."/>
            <person name="Kuroiwa T."/>
        </authorList>
    </citation>
    <scope>NUCLEOTIDE SEQUENCE [LARGE SCALE GENOMIC DNA]</scope>
    <source>
        <strain evidence="9 10">10D</strain>
    </source>
</reference>
<evidence type="ECO:0000256" key="7">
    <source>
        <dbReference type="ARBA" id="ARBA00022975"/>
    </source>
</evidence>
<dbReference type="AlphaFoldDB" id="M1VMS4"/>
<dbReference type="EMBL" id="AP006502">
    <property type="protein sequence ID" value="BAM83493.1"/>
    <property type="molecule type" value="Genomic_DNA"/>
</dbReference>
<sequence length="385" mass="43193">MAMKATLRVRMRRPDDWHVHFRDDAILRAVAPLTARQFGRALVMPNLVPPVCTVAQARAYRERILATVRAADPANSFEPYLALYLTERTSVETVQQAKESGFILAFKWYPAGATTNAEQGVRSIERLNAVLAAMETLGVVLCVHGESTDPAVDVYDREEHFIRHELEPVRKRFPRLRIVVEHVSTAFAAKWVLDNANGYTAATVTVQHLLCNRNDLLVGGLKPHLYCLPVLKSEQDRLAIIEAIRQDNRGCFFLGTDSAPHPRFRKESACASAGCFTAIAAMELYAEAFAKAGMLDRLERFAAENGARFYGLQPSTEYVQVLNWPEAVRTIPEYVLVDSVAEREPQRTPETRTESMLTSTTLQPFQAGARLMWSMERLGISDADR</sequence>
<dbReference type="Gramene" id="CMT584CT">
    <property type="protein sequence ID" value="CMT584CT"/>
    <property type="gene ID" value="CMT584C"/>
</dbReference>
<evidence type="ECO:0000259" key="8">
    <source>
        <dbReference type="Pfam" id="PF01979"/>
    </source>
</evidence>
<dbReference type="HAMAP" id="MF_00219">
    <property type="entry name" value="PyrC_classII"/>
    <property type="match status" value="1"/>
</dbReference>
<dbReference type="OrthoDB" id="1670005at2759"/>
<dbReference type="SUPFAM" id="SSF51556">
    <property type="entry name" value="Metallo-dependent hydrolases"/>
    <property type="match status" value="1"/>
</dbReference>
<dbReference type="Proteomes" id="UP000007014">
    <property type="component" value="Chromosome 20"/>
</dbReference>
<keyword evidence="4" id="KW-0479">Metal-binding</keyword>
<accession>M1VMS4</accession>
<keyword evidence="6" id="KW-0862">Zinc</keyword>
<dbReference type="KEGG" id="cme:CYME_CMT584C"/>
<organism evidence="9 10">
    <name type="scientific">Cyanidioschyzon merolae (strain NIES-3377 / 10D)</name>
    <name type="common">Unicellular red alga</name>
    <dbReference type="NCBI Taxonomy" id="280699"/>
    <lineage>
        <taxon>Eukaryota</taxon>
        <taxon>Rhodophyta</taxon>
        <taxon>Bangiophyceae</taxon>
        <taxon>Cyanidiales</taxon>
        <taxon>Cyanidiaceae</taxon>
        <taxon>Cyanidioschyzon</taxon>
    </lineage>
</organism>
<dbReference type="GO" id="GO:0044205">
    <property type="term" value="P:'de novo' UMP biosynthetic process"/>
    <property type="evidence" value="ECO:0007669"/>
    <property type="project" value="UniProtKB-UniPathway"/>
</dbReference>
<dbReference type="GO" id="GO:0005829">
    <property type="term" value="C:cytosol"/>
    <property type="evidence" value="ECO:0007669"/>
    <property type="project" value="TreeGrafter"/>
</dbReference>
<name>M1VMS4_CYAM1</name>
<dbReference type="PANTHER" id="PTHR43137:SF1">
    <property type="entry name" value="DIHYDROOROTASE"/>
    <property type="match status" value="1"/>
</dbReference>
<dbReference type="InterPro" id="IPR004721">
    <property type="entry name" value="DHOdimr"/>
</dbReference>
<protein>
    <recommendedName>
        <fullName evidence="3">dihydroorotase</fullName>
        <ecNumber evidence="3">3.5.2.3</ecNumber>
    </recommendedName>
</protein>
<dbReference type="PROSITE" id="PS00483">
    <property type="entry name" value="DIHYDROOROTASE_2"/>
    <property type="match status" value="1"/>
</dbReference>
<dbReference type="PANTHER" id="PTHR43137">
    <property type="entry name" value="DIHYDROOROTASE"/>
    <property type="match status" value="1"/>
</dbReference>